<reference evidence="2 3" key="1">
    <citation type="journal article" date="2011" name="J. Gen. Appl. Microbiol.">
        <title>Draft genome sequencing of the enigmatic basidiomycete Mixia osmundae.</title>
        <authorList>
            <person name="Nishida H."/>
            <person name="Nagatsuka Y."/>
            <person name="Sugiyama J."/>
        </authorList>
    </citation>
    <scope>NUCLEOTIDE SEQUENCE [LARGE SCALE GENOMIC DNA]</scope>
    <source>
        <strain evidence="3">CBS 9802 / IAM 14324 / JCM 22182 / KY 12970</strain>
    </source>
</reference>
<evidence type="ECO:0000313" key="2">
    <source>
        <dbReference type="EMBL" id="GAA94478.1"/>
    </source>
</evidence>
<evidence type="ECO:0000256" key="1">
    <source>
        <dbReference type="SAM" id="MobiDB-lite"/>
    </source>
</evidence>
<name>G7DV68_MIXOS</name>
<accession>G7DV68</accession>
<evidence type="ECO:0000313" key="3">
    <source>
        <dbReference type="Proteomes" id="UP000009131"/>
    </source>
</evidence>
<gene>
    <name evidence="2" type="primary">Mo01130</name>
    <name evidence="2" type="ORF">E5Q_01130</name>
</gene>
<dbReference type="EMBL" id="BABT02000036">
    <property type="protein sequence ID" value="GAA94478.1"/>
    <property type="molecule type" value="Genomic_DNA"/>
</dbReference>
<protein>
    <submittedName>
        <fullName evidence="2">Uncharacterized protein</fullName>
    </submittedName>
</protein>
<feature type="compositionally biased region" description="Basic and acidic residues" evidence="1">
    <location>
        <begin position="133"/>
        <end position="143"/>
    </location>
</feature>
<feature type="region of interest" description="Disordered" evidence="1">
    <location>
        <begin position="72"/>
        <end position="215"/>
    </location>
</feature>
<reference evidence="2 3" key="2">
    <citation type="journal article" date="2012" name="Open Biol.">
        <title>Characteristics of nucleosomes and linker DNA regions on the genome of the basidiomycete Mixia osmundae revealed by mono- and dinucleosome mapping.</title>
        <authorList>
            <person name="Nishida H."/>
            <person name="Kondo S."/>
            <person name="Matsumoto T."/>
            <person name="Suzuki Y."/>
            <person name="Yoshikawa H."/>
            <person name="Taylor T.D."/>
            <person name="Sugiyama J."/>
        </authorList>
    </citation>
    <scope>NUCLEOTIDE SEQUENCE [LARGE SCALE GENOMIC DNA]</scope>
    <source>
        <strain evidence="3">CBS 9802 / IAM 14324 / JCM 22182 / KY 12970</strain>
    </source>
</reference>
<feature type="compositionally biased region" description="Basic residues" evidence="1">
    <location>
        <begin position="20"/>
        <end position="30"/>
    </location>
</feature>
<dbReference type="HOGENOM" id="CLU_851414_0_0_1"/>
<feature type="compositionally biased region" description="Low complexity" evidence="1">
    <location>
        <begin position="167"/>
        <end position="182"/>
    </location>
</feature>
<comment type="caution">
    <text evidence="2">The sequence shown here is derived from an EMBL/GenBank/DDBJ whole genome shotgun (WGS) entry which is preliminary data.</text>
</comment>
<feature type="compositionally biased region" description="Low complexity" evidence="1">
    <location>
        <begin position="198"/>
        <end position="208"/>
    </location>
</feature>
<feature type="compositionally biased region" description="Basic and acidic residues" evidence="1">
    <location>
        <begin position="109"/>
        <end position="120"/>
    </location>
</feature>
<dbReference type="AlphaFoldDB" id="G7DV68"/>
<dbReference type="Proteomes" id="UP000009131">
    <property type="component" value="Unassembled WGS sequence"/>
</dbReference>
<feature type="non-terminal residue" evidence="2">
    <location>
        <position position="327"/>
    </location>
</feature>
<proteinExistence type="predicted"/>
<keyword evidence="3" id="KW-1185">Reference proteome</keyword>
<dbReference type="RefSeq" id="XP_014564679.1">
    <property type="nucleotide sequence ID" value="XM_014709193.1"/>
</dbReference>
<feature type="region of interest" description="Disordered" evidence="1">
    <location>
        <begin position="1"/>
        <end position="55"/>
    </location>
</feature>
<feature type="compositionally biased region" description="Low complexity" evidence="1">
    <location>
        <begin position="90"/>
        <end position="103"/>
    </location>
</feature>
<sequence>MLRQPSRKRGPSGLSPNHSRGPRTRIHRYTSRNLPSSDEDDESIGSLDDVQNVQPLSQTRYWWQDLDLRPSEKAPASLQSESSTDEESDTSSAHAAADQQANAMISDIIEFHDIEPRTEEYGGSGADDPWADEDMRIDDRPDLNDVAQPEEPPTIPSKTSPLAPPCSKSGAASSGSIAGSERAAVRSSGRSLAEIVASSDESSDSSGLETDDETDLARRERFAELKQAGNIVRMTPSLWAFRRPTKPNVWDHLWGRLDCGSHVWSCDCALYSKISTCPSVRLAQASATQDRLLAMRPIDDKCEAQGRIPHAILLAARHGMGGKKIYW</sequence>
<organism evidence="2 3">
    <name type="scientific">Mixia osmundae (strain CBS 9802 / IAM 14324 / JCM 22182 / KY 12970)</name>
    <dbReference type="NCBI Taxonomy" id="764103"/>
    <lineage>
        <taxon>Eukaryota</taxon>
        <taxon>Fungi</taxon>
        <taxon>Dikarya</taxon>
        <taxon>Basidiomycota</taxon>
        <taxon>Pucciniomycotina</taxon>
        <taxon>Mixiomycetes</taxon>
        <taxon>Mixiales</taxon>
        <taxon>Mixiaceae</taxon>
        <taxon>Mixia</taxon>
    </lineage>
</organism>
<feature type="compositionally biased region" description="Basic residues" evidence="1">
    <location>
        <begin position="1"/>
        <end position="10"/>
    </location>
</feature>
<dbReference type="InParanoid" id="G7DV68"/>